<name>A0ACC8X9P8_9FIRM</name>
<accession>A0ACC8X9P8</accession>
<sequence>MSEKNINPYHYIRNCLLGKWKLTILHHIHTYDSVRFNQLLNTLPISEKVLSQQLRELLEDGVIARIVIESRPVKIKYVLTPESKELIEALDILFIWSIKQMKKLNIPIDPDAFVVHNTDKYRDALNDIINFEEYLSKADKAYIYDQKIITDL</sequence>
<comment type="caution">
    <text evidence="1">The sequence shown here is derived from an EMBL/GenBank/DDBJ whole genome shotgun (WGS) entry which is preliminary data.</text>
</comment>
<keyword evidence="2" id="KW-1185">Reference proteome</keyword>
<dbReference type="Proteomes" id="UP000188605">
    <property type="component" value="Unassembled WGS sequence"/>
</dbReference>
<protein>
    <submittedName>
        <fullName evidence="1">Transcriptional regulator</fullName>
    </submittedName>
</protein>
<gene>
    <name evidence="1" type="ORF">AN396_09830</name>
</gene>
<organism evidence="1 2">
    <name type="scientific">Candidatus Epulonipiscium fishelsonii</name>
    <dbReference type="NCBI Taxonomy" id="77094"/>
    <lineage>
        <taxon>Bacteria</taxon>
        <taxon>Bacillati</taxon>
        <taxon>Bacillota</taxon>
        <taxon>Clostridia</taxon>
        <taxon>Lachnospirales</taxon>
        <taxon>Lachnospiraceae</taxon>
        <taxon>Candidatus Epulonipiscium</taxon>
    </lineage>
</organism>
<evidence type="ECO:0000313" key="1">
    <source>
        <dbReference type="EMBL" id="ONI38775.1"/>
    </source>
</evidence>
<dbReference type="EMBL" id="LJDB01000078">
    <property type="protein sequence ID" value="ONI38775.1"/>
    <property type="molecule type" value="Genomic_DNA"/>
</dbReference>
<proteinExistence type="predicted"/>
<evidence type="ECO:0000313" key="2">
    <source>
        <dbReference type="Proteomes" id="UP000188605"/>
    </source>
</evidence>
<reference evidence="1" key="1">
    <citation type="submission" date="2016-08" db="EMBL/GenBank/DDBJ databases">
        <authorList>
            <person name="Ngugi D.K."/>
            <person name="Miyake S."/>
            <person name="Stingl U."/>
        </authorList>
    </citation>
    <scope>NUCLEOTIDE SEQUENCE</scope>
    <source>
        <strain evidence="1">SCG-B11WGA-EpuloA1</strain>
    </source>
</reference>